<sequence length="139" mass="15171">MSHRPCTSAHHGTGTRDIGSGLIAALQTASLAEPRFRVLIKVDVSLHHPPKVGMHDHFYVEINLDGRVERTSPISMRHMPWTETMSFDGTHDAAIFTLKVFAHRDLHKDVYLGTIEGDLASFIGGSNGAQKDNAGCLLG</sequence>
<dbReference type="CDD" id="cd00030">
    <property type="entry name" value="C2"/>
    <property type="match status" value="1"/>
</dbReference>
<evidence type="ECO:0000313" key="3">
    <source>
        <dbReference type="Proteomes" id="UP000054538"/>
    </source>
</evidence>
<dbReference type="InParanoid" id="A0A0D0DAU1"/>
<accession>A0A0D0DAU1</accession>
<evidence type="ECO:0000313" key="2">
    <source>
        <dbReference type="EMBL" id="KIK81101.1"/>
    </source>
</evidence>
<dbReference type="Gene3D" id="2.60.40.150">
    <property type="entry name" value="C2 domain"/>
    <property type="match status" value="1"/>
</dbReference>
<dbReference type="InterPro" id="IPR000008">
    <property type="entry name" value="C2_dom"/>
</dbReference>
<reference evidence="2 3" key="1">
    <citation type="submission" date="2014-04" db="EMBL/GenBank/DDBJ databases">
        <authorList>
            <consortium name="DOE Joint Genome Institute"/>
            <person name="Kuo A."/>
            <person name="Kohler A."/>
            <person name="Jargeat P."/>
            <person name="Nagy L.G."/>
            <person name="Floudas D."/>
            <person name="Copeland A."/>
            <person name="Barry K.W."/>
            <person name="Cichocki N."/>
            <person name="Veneault-Fourrey C."/>
            <person name="LaButti K."/>
            <person name="Lindquist E.A."/>
            <person name="Lipzen A."/>
            <person name="Lundell T."/>
            <person name="Morin E."/>
            <person name="Murat C."/>
            <person name="Sun H."/>
            <person name="Tunlid A."/>
            <person name="Henrissat B."/>
            <person name="Grigoriev I.V."/>
            <person name="Hibbett D.S."/>
            <person name="Martin F."/>
            <person name="Nordberg H.P."/>
            <person name="Cantor M.N."/>
            <person name="Hua S.X."/>
        </authorList>
    </citation>
    <scope>NUCLEOTIDE SEQUENCE [LARGE SCALE GENOMIC DNA]</scope>
    <source>
        <strain evidence="2 3">Ve08.2h10</strain>
    </source>
</reference>
<dbReference type="Pfam" id="PF00168">
    <property type="entry name" value="C2"/>
    <property type="match status" value="1"/>
</dbReference>
<keyword evidence="3" id="KW-1185">Reference proteome</keyword>
<gene>
    <name evidence="2" type="ORF">PAXRUDRAFT_156905</name>
</gene>
<dbReference type="EMBL" id="KN825866">
    <property type="protein sequence ID" value="KIK81101.1"/>
    <property type="molecule type" value="Genomic_DNA"/>
</dbReference>
<organism evidence="2 3">
    <name type="scientific">Paxillus rubicundulus Ve08.2h10</name>
    <dbReference type="NCBI Taxonomy" id="930991"/>
    <lineage>
        <taxon>Eukaryota</taxon>
        <taxon>Fungi</taxon>
        <taxon>Dikarya</taxon>
        <taxon>Basidiomycota</taxon>
        <taxon>Agaricomycotina</taxon>
        <taxon>Agaricomycetes</taxon>
        <taxon>Agaricomycetidae</taxon>
        <taxon>Boletales</taxon>
        <taxon>Paxilineae</taxon>
        <taxon>Paxillaceae</taxon>
        <taxon>Paxillus</taxon>
    </lineage>
</organism>
<name>A0A0D0DAU1_9AGAM</name>
<feature type="domain" description="C2" evidence="1">
    <location>
        <begin position="57"/>
        <end position="125"/>
    </location>
</feature>
<dbReference type="AlphaFoldDB" id="A0A0D0DAU1"/>
<reference evidence="3" key="2">
    <citation type="submission" date="2015-01" db="EMBL/GenBank/DDBJ databases">
        <title>Evolutionary Origins and Diversification of the Mycorrhizal Mutualists.</title>
        <authorList>
            <consortium name="DOE Joint Genome Institute"/>
            <consortium name="Mycorrhizal Genomics Consortium"/>
            <person name="Kohler A."/>
            <person name="Kuo A."/>
            <person name="Nagy L.G."/>
            <person name="Floudas D."/>
            <person name="Copeland A."/>
            <person name="Barry K.W."/>
            <person name="Cichocki N."/>
            <person name="Veneault-Fourrey C."/>
            <person name="LaButti K."/>
            <person name="Lindquist E.A."/>
            <person name="Lipzen A."/>
            <person name="Lundell T."/>
            <person name="Morin E."/>
            <person name="Murat C."/>
            <person name="Riley R."/>
            <person name="Ohm R."/>
            <person name="Sun H."/>
            <person name="Tunlid A."/>
            <person name="Henrissat B."/>
            <person name="Grigoriev I.V."/>
            <person name="Hibbett D.S."/>
            <person name="Martin F."/>
        </authorList>
    </citation>
    <scope>NUCLEOTIDE SEQUENCE [LARGE SCALE GENOMIC DNA]</scope>
    <source>
        <strain evidence="3">Ve08.2h10</strain>
    </source>
</reference>
<protein>
    <recommendedName>
        <fullName evidence="1">C2 domain-containing protein</fullName>
    </recommendedName>
</protein>
<dbReference type="InterPro" id="IPR035892">
    <property type="entry name" value="C2_domain_sf"/>
</dbReference>
<proteinExistence type="predicted"/>
<evidence type="ECO:0000259" key="1">
    <source>
        <dbReference type="Pfam" id="PF00168"/>
    </source>
</evidence>
<dbReference type="Proteomes" id="UP000054538">
    <property type="component" value="Unassembled WGS sequence"/>
</dbReference>
<dbReference type="HOGENOM" id="CLU_1845730_0_0_1"/>
<dbReference type="SUPFAM" id="SSF49562">
    <property type="entry name" value="C2 domain (Calcium/lipid-binding domain, CaLB)"/>
    <property type="match status" value="1"/>
</dbReference>
<dbReference type="OrthoDB" id="2692130at2759"/>